<evidence type="ECO:0000256" key="8">
    <source>
        <dbReference type="SAM" id="Phobius"/>
    </source>
</evidence>
<dbReference type="KEGG" id="afs:AFR_21655"/>
<keyword evidence="5 8" id="KW-1133">Transmembrane helix</keyword>
<feature type="transmembrane region" description="Helical" evidence="8">
    <location>
        <begin position="84"/>
        <end position="103"/>
    </location>
</feature>
<sequence length="106" mass="10850">MAYVFLVLAIGSEVFGTSMLKATDGFSRLWPTVACLGGYVLSFVLLSQAVKHIPIGVAYAMWSGLGTAAIVAIGTVFLGESLNLVKVIGLGLIVGGVVVLNLGGAH</sequence>
<accession>U5W3W6</accession>
<dbReference type="OrthoDB" id="3175079at2"/>
<dbReference type="AlphaFoldDB" id="U5W3W6"/>
<evidence type="ECO:0000256" key="3">
    <source>
        <dbReference type="ARBA" id="ARBA00022475"/>
    </source>
</evidence>
<gene>
    <name evidence="9" type="ORF">AFR_21655</name>
</gene>
<evidence type="ECO:0000256" key="2">
    <source>
        <dbReference type="ARBA" id="ARBA00022448"/>
    </source>
</evidence>
<comment type="similarity">
    <text evidence="7">Belongs to the drug/metabolite transporter (DMT) superfamily. Small multidrug resistance (SMR) (TC 2.A.7.1) family.</text>
</comment>
<organism evidence="9 10">
    <name type="scientific">Actinoplanes friuliensis DSM 7358</name>
    <dbReference type="NCBI Taxonomy" id="1246995"/>
    <lineage>
        <taxon>Bacteria</taxon>
        <taxon>Bacillati</taxon>
        <taxon>Actinomycetota</taxon>
        <taxon>Actinomycetes</taxon>
        <taxon>Micromonosporales</taxon>
        <taxon>Micromonosporaceae</taxon>
        <taxon>Actinoplanes</taxon>
    </lineage>
</organism>
<keyword evidence="6 8" id="KW-0472">Membrane</keyword>
<dbReference type="eggNOG" id="COG2076">
    <property type="taxonomic scope" value="Bacteria"/>
</dbReference>
<evidence type="ECO:0000256" key="6">
    <source>
        <dbReference type="ARBA" id="ARBA00023136"/>
    </source>
</evidence>
<dbReference type="PANTHER" id="PTHR30561:SF1">
    <property type="entry name" value="MULTIDRUG TRANSPORTER EMRE"/>
    <property type="match status" value="1"/>
</dbReference>
<dbReference type="STRING" id="1246995.AFR_21655"/>
<keyword evidence="3" id="KW-1003">Cell membrane</keyword>
<dbReference type="PATRIC" id="fig|1246995.3.peg.4389"/>
<dbReference type="InterPro" id="IPR037185">
    <property type="entry name" value="EmrE-like"/>
</dbReference>
<evidence type="ECO:0000256" key="5">
    <source>
        <dbReference type="ARBA" id="ARBA00022989"/>
    </source>
</evidence>
<dbReference type="GO" id="GO:0022857">
    <property type="term" value="F:transmembrane transporter activity"/>
    <property type="evidence" value="ECO:0007669"/>
    <property type="project" value="InterPro"/>
</dbReference>
<dbReference type="GO" id="GO:0005886">
    <property type="term" value="C:plasma membrane"/>
    <property type="evidence" value="ECO:0007669"/>
    <property type="project" value="UniProtKB-SubCell"/>
</dbReference>
<evidence type="ECO:0000256" key="4">
    <source>
        <dbReference type="ARBA" id="ARBA00022692"/>
    </source>
</evidence>
<dbReference type="RefSeq" id="WP_023362973.1">
    <property type="nucleotide sequence ID" value="NC_022657.1"/>
</dbReference>
<keyword evidence="4 7" id="KW-0812">Transmembrane</keyword>
<evidence type="ECO:0000256" key="7">
    <source>
        <dbReference type="RuleBase" id="RU003942"/>
    </source>
</evidence>
<dbReference type="Gene3D" id="1.10.3730.20">
    <property type="match status" value="1"/>
</dbReference>
<feature type="transmembrane region" description="Helical" evidence="8">
    <location>
        <begin position="58"/>
        <end position="78"/>
    </location>
</feature>
<feature type="transmembrane region" description="Helical" evidence="8">
    <location>
        <begin position="26"/>
        <end position="46"/>
    </location>
</feature>
<dbReference type="Pfam" id="PF00893">
    <property type="entry name" value="Multi_Drug_Res"/>
    <property type="match status" value="1"/>
</dbReference>
<protein>
    <submittedName>
        <fullName evidence="9">Small multidrug resistance protein</fullName>
    </submittedName>
</protein>
<dbReference type="FunFam" id="1.10.3730.20:FF:000001">
    <property type="entry name" value="Quaternary ammonium compound resistance transporter SugE"/>
    <property type="match status" value="1"/>
</dbReference>
<dbReference type="PANTHER" id="PTHR30561">
    <property type="entry name" value="SMR FAMILY PROTON-DEPENDENT DRUG EFFLUX TRANSPORTER SUGE"/>
    <property type="match status" value="1"/>
</dbReference>
<evidence type="ECO:0000313" key="10">
    <source>
        <dbReference type="Proteomes" id="UP000017746"/>
    </source>
</evidence>
<dbReference type="HOGENOM" id="CLU_133067_0_2_11"/>
<keyword evidence="2" id="KW-0813">Transport</keyword>
<name>U5W3W6_9ACTN</name>
<dbReference type="InterPro" id="IPR045324">
    <property type="entry name" value="Small_multidrug_res"/>
</dbReference>
<comment type="subcellular location">
    <subcellularLocation>
        <location evidence="1 7">Cell membrane</location>
        <topology evidence="1 7">Multi-pass membrane protein</topology>
    </subcellularLocation>
</comment>
<dbReference type="SUPFAM" id="SSF103481">
    <property type="entry name" value="Multidrug resistance efflux transporter EmrE"/>
    <property type="match status" value="1"/>
</dbReference>
<dbReference type="EMBL" id="CP006272">
    <property type="protein sequence ID" value="AGZ42601.1"/>
    <property type="molecule type" value="Genomic_DNA"/>
</dbReference>
<evidence type="ECO:0000313" key="9">
    <source>
        <dbReference type="EMBL" id="AGZ42601.1"/>
    </source>
</evidence>
<reference evidence="9 10" key="1">
    <citation type="journal article" date="2014" name="J. Biotechnol.">
        <title>Complete genome sequence of the actinobacterium Actinoplanes friuliensis HAG 010964, producer of the lipopeptide antibiotic friulimycin.</title>
        <authorList>
            <person name="Ruckert C."/>
            <person name="Szczepanowski R."/>
            <person name="Albersmeier A."/>
            <person name="Goesmann A."/>
            <person name="Fischer N."/>
            <person name="Steinkamper A."/>
            <person name="Puhler A."/>
            <person name="Biener R."/>
            <person name="Schwartz D."/>
            <person name="Kalinowski J."/>
        </authorList>
    </citation>
    <scope>NUCLEOTIDE SEQUENCE [LARGE SCALE GENOMIC DNA]</scope>
    <source>
        <strain evidence="9 10">DSM 7358</strain>
    </source>
</reference>
<keyword evidence="10" id="KW-1185">Reference proteome</keyword>
<evidence type="ECO:0000256" key="1">
    <source>
        <dbReference type="ARBA" id="ARBA00004651"/>
    </source>
</evidence>
<dbReference type="Proteomes" id="UP000017746">
    <property type="component" value="Chromosome"/>
</dbReference>
<proteinExistence type="inferred from homology"/>
<dbReference type="InterPro" id="IPR000390">
    <property type="entry name" value="Small_drug/metabolite_transptr"/>
</dbReference>